<reference evidence="2 3" key="1">
    <citation type="journal article" date="2023" name="Nat. Commun.">
        <title>Origin of minicircular mitochondrial genomes in red algae.</title>
        <authorList>
            <person name="Lee Y."/>
            <person name="Cho C.H."/>
            <person name="Lee Y.M."/>
            <person name="Park S.I."/>
            <person name="Yang J.H."/>
            <person name="West J.A."/>
            <person name="Bhattacharya D."/>
            <person name="Yoon H.S."/>
        </authorList>
    </citation>
    <scope>NUCLEOTIDE SEQUENCE [LARGE SCALE GENOMIC DNA]</scope>
    <source>
        <strain evidence="2 3">CCMP1338</strain>
        <tissue evidence="2">Whole cell</tissue>
    </source>
</reference>
<organism evidence="2 3">
    <name type="scientific">Rhodosorus marinus</name>
    <dbReference type="NCBI Taxonomy" id="101924"/>
    <lineage>
        <taxon>Eukaryota</taxon>
        <taxon>Rhodophyta</taxon>
        <taxon>Stylonematophyceae</taxon>
        <taxon>Stylonematales</taxon>
        <taxon>Stylonemataceae</taxon>
        <taxon>Rhodosorus</taxon>
    </lineage>
</organism>
<comment type="caution">
    <text evidence="2">The sequence shown here is derived from an EMBL/GenBank/DDBJ whole genome shotgun (WGS) entry which is preliminary data.</text>
</comment>
<keyword evidence="1" id="KW-0175">Coiled coil</keyword>
<protein>
    <submittedName>
        <fullName evidence="2">Uncharacterized protein</fullName>
    </submittedName>
</protein>
<sequence>MNSVVEMAISSTLESCSEENFLACFADFQSEEDKKALLNLRQLFLQLLTSSIKVEELKLPQKLAQLDRATRSNVVVGLPSEDPDLIMANVRCALKRQARDKLLEMKAAHDARLAASRGRYNEAKQKVEEALELLSRAEKHMSGSDAIVDHRVHGRVVT</sequence>
<proteinExistence type="predicted"/>
<keyword evidence="3" id="KW-1185">Reference proteome</keyword>
<gene>
    <name evidence="2" type="ORF">NDN08_000815</name>
</gene>
<dbReference type="EMBL" id="JAMWBK010000006">
    <property type="protein sequence ID" value="KAJ8904294.1"/>
    <property type="molecule type" value="Genomic_DNA"/>
</dbReference>
<dbReference type="AlphaFoldDB" id="A0AAV8UP22"/>
<name>A0AAV8UP22_9RHOD</name>
<feature type="coiled-coil region" evidence="1">
    <location>
        <begin position="113"/>
        <end position="140"/>
    </location>
</feature>
<evidence type="ECO:0000256" key="1">
    <source>
        <dbReference type="SAM" id="Coils"/>
    </source>
</evidence>
<dbReference type="Proteomes" id="UP001157974">
    <property type="component" value="Unassembled WGS sequence"/>
</dbReference>
<evidence type="ECO:0000313" key="2">
    <source>
        <dbReference type="EMBL" id="KAJ8904294.1"/>
    </source>
</evidence>
<accession>A0AAV8UP22</accession>
<evidence type="ECO:0000313" key="3">
    <source>
        <dbReference type="Proteomes" id="UP001157974"/>
    </source>
</evidence>